<proteinExistence type="predicted"/>
<evidence type="ECO:0000313" key="3">
    <source>
        <dbReference type="Proteomes" id="UP001604277"/>
    </source>
</evidence>
<dbReference type="AlphaFoldDB" id="A0ABD1WAH4"/>
<comment type="caution">
    <text evidence="2">The sequence shown here is derived from an EMBL/GenBank/DDBJ whole genome shotgun (WGS) entry which is preliminary data.</text>
</comment>
<evidence type="ECO:0000313" key="2">
    <source>
        <dbReference type="EMBL" id="KAL2546673.1"/>
    </source>
</evidence>
<dbReference type="EMBL" id="JBFOLJ010000004">
    <property type="protein sequence ID" value="KAL2546673.1"/>
    <property type="molecule type" value="Genomic_DNA"/>
</dbReference>
<accession>A0ABD1WAH4</accession>
<gene>
    <name evidence="2" type="ORF">Fot_15906</name>
</gene>
<sequence>MSLEDRTGTEIQERRLKSGADDTPQTPPTKAREEFAQCGKDSFVSRTALSRIFQNLIFQISTLMLWSSRFSVAASIVKLPHRGCWEFGLPDLGAILGGLWKSTTARCDKGCAFLRFVIAPSRTTCRDCARRLRAEIMHSFAR</sequence>
<feature type="compositionally biased region" description="Basic and acidic residues" evidence="1">
    <location>
        <begin position="1"/>
        <end position="20"/>
    </location>
</feature>
<evidence type="ECO:0000256" key="1">
    <source>
        <dbReference type="SAM" id="MobiDB-lite"/>
    </source>
</evidence>
<dbReference type="Proteomes" id="UP001604277">
    <property type="component" value="Unassembled WGS sequence"/>
</dbReference>
<reference evidence="3" key="1">
    <citation type="submission" date="2024-07" db="EMBL/GenBank/DDBJ databases">
        <title>Two chromosome-level genome assemblies of Korean endemic species Abeliophyllum distichum and Forsythia ovata (Oleaceae).</title>
        <authorList>
            <person name="Jang H."/>
        </authorList>
    </citation>
    <scope>NUCLEOTIDE SEQUENCE [LARGE SCALE GENOMIC DNA]</scope>
</reference>
<feature type="region of interest" description="Disordered" evidence="1">
    <location>
        <begin position="1"/>
        <end position="30"/>
    </location>
</feature>
<name>A0ABD1WAH4_9LAMI</name>
<organism evidence="2 3">
    <name type="scientific">Forsythia ovata</name>
    <dbReference type="NCBI Taxonomy" id="205694"/>
    <lineage>
        <taxon>Eukaryota</taxon>
        <taxon>Viridiplantae</taxon>
        <taxon>Streptophyta</taxon>
        <taxon>Embryophyta</taxon>
        <taxon>Tracheophyta</taxon>
        <taxon>Spermatophyta</taxon>
        <taxon>Magnoliopsida</taxon>
        <taxon>eudicotyledons</taxon>
        <taxon>Gunneridae</taxon>
        <taxon>Pentapetalae</taxon>
        <taxon>asterids</taxon>
        <taxon>lamiids</taxon>
        <taxon>Lamiales</taxon>
        <taxon>Oleaceae</taxon>
        <taxon>Forsythieae</taxon>
        <taxon>Forsythia</taxon>
    </lineage>
</organism>
<protein>
    <submittedName>
        <fullName evidence="2">Uncharacterized protein</fullName>
    </submittedName>
</protein>
<keyword evidence="3" id="KW-1185">Reference proteome</keyword>